<dbReference type="Proteomes" id="UP000054099">
    <property type="component" value="Unassembled WGS sequence"/>
</dbReference>
<dbReference type="EMBL" id="LNQN01000001">
    <property type="protein sequence ID" value="KSU85844.1"/>
    <property type="molecule type" value="Genomic_DNA"/>
</dbReference>
<reference evidence="1 2" key="1">
    <citation type="journal article" date="2014" name="Antonie Van Leeuwenhoek">
        <title>Fictibacillus enclensis sp. nov., isolated from marine sediment.</title>
        <authorList>
            <person name="Dastager S.G."/>
            <person name="Mawlankar R."/>
            <person name="Srinivasan K."/>
            <person name="Tang S.K."/>
            <person name="Lee J.C."/>
            <person name="Ramana V.V."/>
            <person name="Shouche Y.S."/>
        </authorList>
    </citation>
    <scope>NUCLEOTIDE SEQUENCE [LARGE SCALE GENOMIC DNA]</scope>
    <source>
        <strain evidence="1 2">NIO-1003</strain>
    </source>
</reference>
<organism evidence="1 2">
    <name type="scientific">Fictibacillus enclensis</name>
    <dbReference type="NCBI Taxonomy" id="1017270"/>
    <lineage>
        <taxon>Bacteria</taxon>
        <taxon>Bacillati</taxon>
        <taxon>Bacillota</taxon>
        <taxon>Bacilli</taxon>
        <taxon>Bacillales</taxon>
        <taxon>Fictibacillaceae</taxon>
        <taxon>Fictibacillus</taxon>
    </lineage>
</organism>
<accession>A0A0V8JFL8</accession>
<dbReference type="AlphaFoldDB" id="A0A0V8JFL8"/>
<dbReference type="OrthoDB" id="9803979at2"/>
<proteinExistence type="predicted"/>
<name>A0A0V8JFL8_9BACL</name>
<sequence>MAERLAPDTKIQGTEFNISDFWSWGFSDVLTNSLRGVFAEFLVGSTLDVLHRPRIEWDAYDLMYKDKKIEVKSAAYIQSWHEGQYSKISFGIEAKRAYNYETRTYTTEPIRNADLYVFCLLYEKDANLIDVLNTEQWHFYIVQTTVLNTLFPLQKRISLSTLEKVTQPVAFTEIKETIDLAINQ</sequence>
<gene>
    <name evidence="1" type="ORF">AS030_10250</name>
</gene>
<evidence type="ECO:0000313" key="1">
    <source>
        <dbReference type="EMBL" id="KSU85844.1"/>
    </source>
</evidence>
<comment type="caution">
    <text evidence="1">The sequence shown here is derived from an EMBL/GenBank/DDBJ whole genome shotgun (WGS) entry which is preliminary data.</text>
</comment>
<protein>
    <submittedName>
        <fullName evidence="1">Uncharacterized protein</fullName>
    </submittedName>
</protein>
<dbReference type="RefSeq" id="WP_061971261.1">
    <property type="nucleotide sequence ID" value="NZ_FMAV01000001.1"/>
</dbReference>
<evidence type="ECO:0000313" key="2">
    <source>
        <dbReference type="Proteomes" id="UP000054099"/>
    </source>
</evidence>
<keyword evidence="2" id="KW-1185">Reference proteome</keyword>